<dbReference type="Gene3D" id="1.25.40.10">
    <property type="entry name" value="Tetratricopeptide repeat domain"/>
    <property type="match status" value="2"/>
</dbReference>
<dbReference type="Pfam" id="PF13489">
    <property type="entry name" value="Methyltransf_23"/>
    <property type="match status" value="1"/>
</dbReference>
<protein>
    <submittedName>
        <fullName evidence="2">Ubiquinone biosynthesis O-methyltransferase</fullName>
    </submittedName>
</protein>
<dbReference type="InterPro" id="IPR029063">
    <property type="entry name" value="SAM-dependent_MTases_sf"/>
</dbReference>
<dbReference type="SMART" id="SM00028">
    <property type="entry name" value="TPR"/>
    <property type="match status" value="5"/>
</dbReference>
<evidence type="ECO:0000256" key="1">
    <source>
        <dbReference type="PROSITE-ProRule" id="PRU00339"/>
    </source>
</evidence>
<dbReference type="Pfam" id="PF14559">
    <property type="entry name" value="TPR_19"/>
    <property type="match status" value="1"/>
</dbReference>
<keyword evidence="2" id="KW-0830">Ubiquinone</keyword>
<dbReference type="InterPro" id="IPR019734">
    <property type="entry name" value="TPR_rpt"/>
</dbReference>
<dbReference type="EMBL" id="AP023423">
    <property type="protein sequence ID" value="BCK86704.1"/>
    <property type="molecule type" value="Genomic_DNA"/>
</dbReference>
<dbReference type="GO" id="GO:0051301">
    <property type="term" value="P:cell division"/>
    <property type="evidence" value="ECO:0007669"/>
    <property type="project" value="TreeGrafter"/>
</dbReference>
<gene>
    <name evidence="2" type="ORF">MIZ01_0470</name>
</gene>
<feature type="repeat" description="TPR" evidence="1">
    <location>
        <begin position="177"/>
        <end position="210"/>
    </location>
</feature>
<dbReference type="PANTHER" id="PTHR12558:SF44">
    <property type="entry name" value="TETRATRICOPEPTIDE REPEAT-CONTAINING PROTEIN"/>
    <property type="match status" value="1"/>
</dbReference>
<feature type="repeat" description="TPR" evidence="1">
    <location>
        <begin position="41"/>
        <end position="74"/>
    </location>
</feature>
<organism evidence="2 3">
    <name type="scientific">Sideroxyarcus emersonii</name>
    <dbReference type="NCBI Taxonomy" id="2764705"/>
    <lineage>
        <taxon>Bacteria</taxon>
        <taxon>Pseudomonadati</taxon>
        <taxon>Pseudomonadota</taxon>
        <taxon>Betaproteobacteria</taxon>
        <taxon>Nitrosomonadales</taxon>
        <taxon>Gallionellaceae</taxon>
        <taxon>Sideroxyarcus</taxon>
    </lineage>
</organism>
<reference evidence="2 3" key="1">
    <citation type="journal article" date="2022" name="Int. J. Syst. Evol. Microbiol.">
        <title>&lt;i&gt;Sideroxyarcus emersonii&lt;/i&gt; gen. nov. sp. nov., a neutrophilic, microaerobic iron- and thiosulfate-oxidizing bacterium isolated from iron-rich wetland sediment.</title>
        <authorList>
            <person name="Kato S."/>
            <person name="Itoh T."/>
            <person name="Iino T."/>
            <person name="Ohkuma M."/>
        </authorList>
    </citation>
    <scope>NUCLEOTIDE SEQUENCE [LARGE SCALE GENOMIC DNA]</scope>
    <source>
        <strain evidence="2 3">MIZ01</strain>
    </source>
</reference>
<dbReference type="SUPFAM" id="SSF53335">
    <property type="entry name" value="S-adenosyl-L-methionine-dependent methyltransferases"/>
    <property type="match status" value="1"/>
</dbReference>
<dbReference type="KEGG" id="seme:MIZ01_0470"/>
<dbReference type="PROSITE" id="PS50005">
    <property type="entry name" value="TPR"/>
    <property type="match status" value="3"/>
</dbReference>
<dbReference type="CDD" id="cd02440">
    <property type="entry name" value="AdoMet_MTases"/>
    <property type="match status" value="1"/>
</dbReference>
<dbReference type="SUPFAM" id="SSF48452">
    <property type="entry name" value="TPR-like"/>
    <property type="match status" value="1"/>
</dbReference>
<keyword evidence="1" id="KW-0802">TPR repeat</keyword>
<dbReference type="Gene3D" id="3.40.50.150">
    <property type="entry name" value="Vaccinia Virus protein VP39"/>
    <property type="match status" value="1"/>
</dbReference>
<proteinExistence type="predicted"/>
<feature type="repeat" description="TPR" evidence="1">
    <location>
        <begin position="109"/>
        <end position="142"/>
    </location>
</feature>
<dbReference type="RefSeq" id="WP_237247870.1">
    <property type="nucleotide sequence ID" value="NZ_AP023423.1"/>
</dbReference>
<dbReference type="PANTHER" id="PTHR12558">
    <property type="entry name" value="CELL DIVISION CYCLE 16,23,27"/>
    <property type="match status" value="1"/>
</dbReference>
<dbReference type="Pfam" id="PF13432">
    <property type="entry name" value="TPR_16"/>
    <property type="match status" value="2"/>
</dbReference>
<name>A0AAN1X8K5_9PROT</name>
<keyword evidence="3" id="KW-1185">Reference proteome</keyword>
<evidence type="ECO:0000313" key="2">
    <source>
        <dbReference type="EMBL" id="BCK86704.1"/>
    </source>
</evidence>
<dbReference type="Proteomes" id="UP001320326">
    <property type="component" value="Chromosome"/>
</dbReference>
<accession>A0AAN1X8K5</accession>
<evidence type="ECO:0000313" key="3">
    <source>
        <dbReference type="Proteomes" id="UP001320326"/>
    </source>
</evidence>
<sequence>MSRQGQDGASFSRALRKHLDGDLAAAEAIYRQLIHDAVDEPQARHYLGFLLQQSGRLQEAFEQLTAAIALDDSHAEWHFNLGIVLLRQGLAAASIEALNHAIAIDPGKYFYWTNLGAAFEANQELARAEQCYKVAMDIDPDSPDAYYLLAALCLQQQRFGEARHFNHRGIVAAPADSTSKLMRGQAYYELGRTDDAIALFEGWLRSEPHNAVAAHLLAAYRGQQVPQQCSSEYVEQTFDAFAETFENVLGRLKYSGPRLVQEYLAALDIPAASLSVLDLGCGTGLVGEVLQPHARELVGVDLSQAMLDQAAAKQLYRRLHRSDIVGFLRAGHDRYDLVTCMDTLTYFGKLDEVFALIRRTLVPGGLLLFSTEKLSGAYACDYRLNISGRYSHHQDYLAAVSDAAGFTIRKMEDVAIRNESGCPIEGQFVCVSRRE</sequence>
<dbReference type="AlphaFoldDB" id="A0AAN1X8K5"/>
<dbReference type="InterPro" id="IPR011990">
    <property type="entry name" value="TPR-like_helical_dom_sf"/>
</dbReference>